<evidence type="ECO:0000256" key="3">
    <source>
        <dbReference type="ARBA" id="ARBA00012759"/>
    </source>
</evidence>
<name>A0AAD5SAX1_9FUNG</name>
<comment type="caution">
    <text evidence="10">The sequence shown here is derived from an EMBL/GenBank/DDBJ whole genome shotgun (WGS) entry which is preliminary data.</text>
</comment>
<dbReference type="PROSITE" id="PS50235">
    <property type="entry name" value="USP_3"/>
    <property type="match status" value="1"/>
</dbReference>
<gene>
    <name evidence="10" type="ORF">HK097_010388</name>
</gene>
<dbReference type="GO" id="GO:0004843">
    <property type="term" value="F:cysteine-type deubiquitinase activity"/>
    <property type="evidence" value="ECO:0007669"/>
    <property type="project" value="UniProtKB-EC"/>
</dbReference>
<organism evidence="10 11">
    <name type="scientific">Rhizophlyctis rosea</name>
    <dbReference type="NCBI Taxonomy" id="64517"/>
    <lineage>
        <taxon>Eukaryota</taxon>
        <taxon>Fungi</taxon>
        <taxon>Fungi incertae sedis</taxon>
        <taxon>Chytridiomycota</taxon>
        <taxon>Chytridiomycota incertae sedis</taxon>
        <taxon>Chytridiomycetes</taxon>
        <taxon>Rhizophlyctidales</taxon>
        <taxon>Rhizophlyctidaceae</taxon>
        <taxon>Rhizophlyctis</taxon>
    </lineage>
</organism>
<dbReference type="PANTHER" id="PTHR24006:SF758">
    <property type="entry name" value="UBIQUITIN CARBOXYL-TERMINAL HYDROLASE 36"/>
    <property type="match status" value="1"/>
</dbReference>
<keyword evidence="11" id="KW-1185">Reference proteome</keyword>
<feature type="region of interest" description="Disordered" evidence="8">
    <location>
        <begin position="971"/>
        <end position="990"/>
    </location>
</feature>
<comment type="catalytic activity">
    <reaction evidence="1">
        <text>Thiol-dependent hydrolysis of ester, thioester, amide, peptide and isopeptide bonds formed by the C-terminal Gly of ubiquitin (a 76-residue protein attached to proteins as an intracellular targeting signal).</text>
        <dbReference type="EC" id="3.4.19.12"/>
    </reaction>
</comment>
<reference evidence="10" key="1">
    <citation type="submission" date="2020-05" db="EMBL/GenBank/DDBJ databases">
        <title>Phylogenomic resolution of chytrid fungi.</title>
        <authorList>
            <person name="Stajich J.E."/>
            <person name="Amses K."/>
            <person name="Simmons R."/>
            <person name="Seto K."/>
            <person name="Myers J."/>
            <person name="Bonds A."/>
            <person name="Quandt C.A."/>
            <person name="Barry K."/>
            <person name="Liu P."/>
            <person name="Grigoriev I."/>
            <person name="Longcore J.E."/>
            <person name="James T.Y."/>
        </authorList>
    </citation>
    <scope>NUCLEOTIDE SEQUENCE</scope>
    <source>
        <strain evidence="10">JEL0318</strain>
    </source>
</reference>
<feature type="compositionally biased region" description="Polar residues" evidence="8">
    <location>
        <begin position="271"/>
        <end position="284"/>
    </location>
</feature>
<protein>
    <recommendedName>
        <fullName evidence="3">ubiquitinyl hydrolase 1</fullName>
        <ecNumber evidence="3">3.4.19.12</ecNumber>
    </recommendedName>
</protein>
<dbReference type="AlphaFoldDB" id="A0AAD5SAX1"/>
<dbReference type="InterPro" id="IPR038765">
    <property type="entry name" value="Papain-like_cys_pep_sf"/>
</dbReference>
<accession>A0AAD5SAX1</accession>
<feature type="compositionally biased region" description="Basic and acidic residues" evidence="8">
    <location>
        <begin position="242"/>
        <end position="254"/>
    </location>
</feature>
<feature type="domain" description="USP" evidence="9">
    <location>
        <begin position="509"/>
        <end position="823"/>
    </location>
</feature>
<dbReference type="PROSITE" id="PS00973">
    <property type="entry name" value="USP_2"/>
    <property type="match status" value="1"/>
</dbReference>
<dbReference type="InterPro" id="IPR001394">
    <property type="entry name" value="Peptidase_C19_UCH"/>
</dbReference>
<dbReference type="InterPro" id="IPR028889">
    <property type="entry name" value="USP"/>
</dbReference>
<evidence type="ECO:0000256" key="4">
    <source>
        <dbReference type="ARBA" id="ARBA00022670"/>
    </source>
</evidence>
<evidence type="ECO:0000256" key="7">
    <source>
        <dbReference type="ARBA" id="ARBA00022807"/>
    </source>
</evidence>
<evidence type="ECO:0000313" key="11">
    <source>
        <dbReference type="Proteomes" id="UP001212841"/>
    </source>
</evidence>
<dbReference type="GO" id="GO:0005634">
    <property type="term" value="C:nucleus"/>
    <property type="evidence" value="ECO:0007669"/>
    <property type="project" value="TreeGrafter"/>
</dbReference>
<dbReference type="InterPro" id="IPR018200">
    <property type="entry name" value="USP_CS"/>
</dbReference>
<feature type="region of interest" description="Disordered" evidence="8">
    <location>
        <begin position="866"/>
        <end position="917"/>
    </location>
</feature>
<keyword evidence="7" id="KW-0788">Thiol protease</keyword>
<feature type="compositionally biased region" description="Basic and acidic residues" evidence="8">
    <location>
        <begin position="134"/>
        <end position="146"/>
    </location>
</feature>
<evidence type="ECO:0000256" key="5">
    <source>
        <dbReference type="ARBA" id="ARBA00022786"/>
    </source>
</evidence>
<dbReference type="InterPro" id="IPR050164">
    <property type="entry name" value="Peptidase_C19"/>
</dbReference>
<evidence type="ECO:0000313" key="10">
    <source>
        <dbReference type="EMBL" id="KAJ3048612.1"/>
    </source>
</evidence>
<feature type="compositionally biased region" description="Gly residues" evidence="8">
    <location>
        <begin position="403"/>
        <end position="414"/>
    </location>
</feature>
<dbReference type="GO" id="GO:0006508">
    <property type="term" value="P:proteolysis"/>
    <property type="evidence" value="ECO:0007669"/>
    <property type="project" value="UniProtKB-KW"/>
</dbReference>
<dbReference type="GO" id="GO:0005829">
    <property type="term" value="C:cytosol"/>
    <property type="evidence" value="ECO:0007669"/>
    <property type="project" value="TreeGrafter"/>
</dbReference>
<feature type="region of interest" description="Disordered" evidence="8">
    <location>
        <begin position="61"/>
        <end position="160"/>
    </location>
</feature>
<feature type="compositionally biased region" description="Basic residues" evidence="8">
    <location>
        <begin position="120"/>
        <end position="133"/>
    </location>
</feature>
<dbReference type="EMBL" id="JADGJD010000765">
    <property type="protein sequence ID" value="KAJ3048612.1"/>
    <property type="molecule type" value="Genomic_DNA"/>
</dbReference>
<feature type="region of interest" description="Disordered" evidence="8">
    <location>
        <begin position="395"/>
        <end position="417"/>
    </location>
</feature>
<evidence type="ECO:0000256" key="6">
    <source>
        <dbReference type="ARBA" id="ARBA00022801"/>
    </source>
</evidence>
<keyword evidence="5" id="KW-0833">Ubl conjugation pathway</keyword>
<evidence type="ECO:0000256" key="1">
    <source>
        <dbReference type="ARBA" id="ARBA00000707"/>
    </source>
</evidence>
<feature type="compositionally biased region" description="Low complexity" evidence="8">
    <location>
        <begin position="971"/>
        <end position="982"/>
    </location>
</feature>
<evidence type="ECO:0000256" key="8">
    <source>
        <dbReference type="SAM" id="MobiDB-lite"/>
    </source>
</evidence>
<proteinExistence type="inferred from homology"/>
<sequence>MPGLLSTVSGTAPPGFENNKTLITDALLSHPKAAQQRRLNFSENPKDLLMDSLRGRLMAGAIGGRASGGSGGATPKSHGTSSAPSRMPSTPSTPATARSMSPVTSGRSTETGIESAANGMKKRKRRRNKKKRKDGGDGVKVRKMDGEFEGEGGKSGSQDKLLGSLPNLGISLKELGGVTTATQETALASSFRNVMDGSVRSLAESRSDVKDVGGATAATQATAQINGVVNGSGKVASPTSHSDNRHVPHYKPSEHGGLTKTGEPDRRTKGNKTQSPAKSGSAVKTNGIHGKGDMQAGQDQVTGSLGVGTGGGTVKQQVAALNAGVGKSSGSGSKVNGTDAAAELKGVGAGNVKERMEHLLESVKAGANGTGLDGKSIVAEAGVEGKVREQVNAFEREEKKKGGPSGQNGKGVSGAGKEKLRAEVARALEVNVDGVVGGAASGEDVMKKNRKKDAKSLCGGGSKTPSRATTPTPSLKPSSEPASVHGPSSVERFSHPLPLELSRNEKLGRGLWNEDIYCYMNSVLQALMATPPLRKYVELGIHQRKCSLPSKSCHLCVFGELLTECKRRVGGAEDIKSQVAVYMNTDVDKKGRRIVGMADANEFFNNYMRHLEQDAERTCGSNGALRSHAQQETGPFYSIFGYQEHTEIRCLSCGNVQGPSNPGIGLTVNITDSNRLVDGLRGYAEPEKLDDKILCERCETHRFVTRRSIISDPPPILAILLGRTRTVYSPRAKDWIPEKIEKRYDFDMTLDLGVVCVPGTPMTKYSLYAVVVHSGAYVWSGHYVAYVKDAAGVWWKYDDDTVRKSSADHVLRMEAYMLFYSRIGFDDTEDVRRRGKTVLKEAQRVGVQLGEGAVVGGVGAGSKNGSGFSAGKVDKKRKSTSDVESGSFSESTGGEGKKSKKKRRKSGEGGATLKDVSGVADRGGVDVTIGGKRKAGHLDAEDAGVRVDRKIVKRAKSVGAGRVPSVAPDVAVGSGSATSSSEGGEGEGVRNLIPVDAPEVIERETAARVLTGHSEDVGEEKEMLVGLAGGHSVNEGLRGSVRPDVGVESVAMLKNSIVPTPKLSSAADVDLNADATRNANQLPLGVRRTGNASCKNTLFNTSNNPIYGLEVEGWGGGLEEHLKG</sequence>
<feature type="region of interest" description="Disordered" evidence="8">
    <location>
        <begin position="446"/>
        <end position="493"/>
    </location>
</feature>
<evidence type="ECO:0000259" key="9">
    <source>
        <dbReference type="PROSITE" id="PS50235"/>
    </source>
</evidence>
<dbReference type="Pfam" id="PF00443">
    <property type="entry name" value="UCH"/>
    <property type="match status" value="1"/>
</dbReference>
<dbReference type="SUPFAM" id="SSF54001">
    <property type="entry name" value="Cysteine proteinases"/>
    <property type="match status" value="1"/>
</dbReference>
<dbReference type="GO" id="GO:0016579">
    <property type="term" value="P:protein deubiquitination"/>
    <property type="evidence" value="ECO:0007669"/>
    <property type="project" value="InterPro"/>
</dbReference>
<feature type="non-terminal residue" evidence="10">
    <location>
        <position position="1124"/>
    </location>
</feature>
<dbReference type="EC" id="3.4.19.12" evidence="3"/>
<dbReference type="PANTHER" id="PTHR24006">
    <property type="entry name" value="UBIQUITIN CARBOXYL-TERMINAL HYDROLASE"/>
    <property type="match status" value="1"/>
</dbReference>
<comment type="similarity">
    <text evidence="2">Belongs to the peptidase C19 family.</text>
</comment>
<feature type="compositionally biased region" description="Polar residues" evidence="8">
    <location>
        <begin position="77"/>
        <end position="112"/>
    </location>
</feature>
<dbReference type="Gene3D" id="3.90.70.10">
    <property type="entry name" value="Cysteine proteinases"/>
    <property type="match status" value="1"/>
</dbReference>
<feature type="region of interest" description="Disordered" evidence="8">
    <location>
        <begin position="229"/>
        <end position="284"/>
    </location>
</feature>
<dbReference type="Proteomes" id="UP001212841">
    <property type="component" value="Unassembled WGS sequence"/>
</dbReference>
<evidence type="ECO:0000256" key="2">
    <source>
        <dbReference type="ARBA" id="ARBA00009085"/>
    </source>
</evidence>
<feature type="compositionally biased region" description="Polar residues" evidence="8">
    <location>
        <begin position="463"/>
        <end position="481"/>
    </location>
</feature>
<keyword evidence="6" id="KW-0378">Hydrolase</keyword>
<feature type="compositionally biased region" description="Gly residues" evidence="8">
    <location>
        <begin position="61"/>
        <end position="72"/>
    </location>
</feature>
<keyword evidence="4" id="KW-0645">Protease</keyword>